<evidence type="ECO:0000256" key="7">
    <source>
        <dbReference type="ARBA" id="ARBA00022840"/>
    </source>
</evidence>
<keyword evidence="7 17" id="KW-0067">ATP-binding</keyword>
<evidence type="ECO:0000256" key="9">
    <source>
        <dbReference type="ARBA" id="ARBA00022958"/>
    </source>
</evidence>
<comment type="similarity">
    <text evidence="17">Belongs to the NnrD/CARKD family.</text>
</comment>
<comment type="caution">
    <text evidence="18">Lacks conserved residue(s) required for the propagation of feature annotation.</text>
</comment>
<sequence length="500" mass="51624">MKKVLSVAAMRAADEFTIRERGVPSQTLMERAGRAIADAAENILRERGGRTVLAVCGGGNNGGDGFCAARLLEERGYACAVYCIADRLSEDCRIQREKYGGRQLSCFPSEKYDLVIDALAGTGFSGAPRGALADAIEKINGSGAFVLCADIPSGLNGDTGTCVSCVRGDYTVAVGYLKPGLLLSDGADVCGRLAVADIGIELPASCGFASLFDGSDFARLFPPRKKNSNKGDYGRATVLAGSYLYSGAALLSASAALRAGCGYVRLAVPDSLYPHYIGRLPEAILTAAPAKDGFFHFDETFLSGLCAASDAIAFGMGCGAGEETYQIAAYLLKHFSGTLVLDADALGALSKFGKEILREKAGPVILTPHLKEFSRLAGISVDAVRAGGISLAENFAKEYGVTLLLKSNASIIADGTHTAINTAGSPALAKGGSGDALSGIVCALAARGVCAFDAAACGGYLLGRSGELAAEKYGEYGTVATDVIASLPLAIREIISHGRD</sequence>
<feature type="domain" description="YjeF N-terminal" evidence="21">
    <location>
        <begin position="10"/>
        <end position="206"/>
    </location>
</feature>
<dbReference type="PROSITE" id="PS51385">
    <property type="entry name" value="YJEF_N"/>
    <property type="match status" value="1"/>
</dbReference>
<comment type="catalytic activity">
    <reaction evidence="15 17 19">
        <text>(6S)-NADHX + ADP = AMP + phosphate + NADH + H(+)</text>
        <dbReference type="Rhea" id="RHEA:32223"/>
        <dbReference type="ChEBI" id="CHEBI:15378"/>
        <dbReference type="ChEBI" id="CHEBI:43474"/>
        <dbReference type="ChEBI" id="CHEBI:57945"/>
        <dbReference type="ChEBI" id="CHEBI:64074"/>
        <dbReference type="ChEBI" id="CHEBI:456215"/>
        <dbReference type="ChEBI" id="CHEBI:456216"/>
        <dbReference type="EC" id="4.2.1.136"/>
    </reaction>
</comment>
<evidence type="ECO:0000259" key="21">
    <source>
        <dbReference type="PROSITE" id="PS51385"/>
    </source>
</evidence>
<dbReference type="GO" id="GO:0110051">
    <property type="term" value="P:metabolite repair"/>
    <property type="evidence" value="ECO:0007669"/>
    <property type="project" value="TreeGrafter"/>
</dbReference>
<keyword evidence="12 17" id="KW-0456">Lyase</keyword>
<evidence type="ECO:0000256" key="3">
    <source>
        <dbReference type="ARBA" id="ARBA00006001"/>
    </source>
</evidence>
<dbReference type="GO" id="GO:0052855">
    <property type="term" value="F:ADP-dependent NAD(P)H-hydrate dehydratase activity"/>
    <property type="evidence" value="ECO:0007669"/>
    <property type="project" value="UniProtKB-UniRule"/>
</dbReference>
<keyword evidence="9 18" id="KW-0630">Potassium</keyword>
<comment type="subunit">
    <text evidence="17">Homotetramer.</text>
</comment>
<evidence type="ECO:0000256" key="10">
    <source>
        <dbReference type="ARBA" id="ARBA00023027"/>
    </source>
</evidence>
<dbReference type="EC" id="4.2.1.136" evidence="19"/>
<dbReference type="AlphaFoldDB" id="A0A9D1Z856"/>
<feature type="binding site" evidence="18">
    <location>
        <position position="61"/>
    </location>
    <ligand>
        <name>K(+)</name>
        <dbReference type="ChEBI" id="CHEBI:29103"/>
    </ligand>
</feature>
<comment type="similarity">
    <text evidence="18">Belongs to the NnrE/AIBP family.</text>
</comment>
<feature type="binding site" evidence="18">
    <location>
        <position position="150"/>
    </location>
    <ligand>
        <name>(6S)-NADPHX</name>
        <dbReference type="ChEBI" id="CHEBI:64076"/>
    </ligand>
</feature>
<keyword evidence="11 18" id="KW-0413">Isomerase</keyword>
<comment type="function">
    <text evidence="14 19">Bifunctional enzyme that catalyzes the epimerization of the S- and R-forms of NAD(P)HX and the dehydration of the S-form of NAD(P)HX at the expense of ADP, which is converted to AMP. This allows the repair of both epimers of NAD(P)HX, a damaged form of NAD(P)H that is a result of enzymatic or heat-dependent hydration.</text>
</comment>
<gene>
    <name evidence="18" type="primary">nnrE</name>
    <name evidence="17" type="synonym">nnrD</name>
    <name evidence="22" type="ORF">H9728_01965</name>
</gene>
<comment type="function">
    <text evidence="18">Catalyzes the epimerization of the S- and R-forms of NAD(P)HX, a damaged form of NAD(P)H that is a result of enzymatic or heat-dependent hydration. This is a prerequisite for the S-specific NAD(P)H-hydrate dehydratase to allow the repair of both epimers of NAD(P)HX.</text>
</comment>
<keyword evidence="8 17" id="KW-0521">NADP</keyword>
<dbReference type="GO" id="GO:0005524">
    <property type="term" value="F:ATP binding"/>
    <property type="evidence" value="ECO:0007669"/>
    <property type="project" value="UniProtKB-UniRule"/>
</dbReference>
<evidence type="ECO:0000313" key="22">
    <source>
        <dbReference type="EMBL" id="HIY77787.1"/>
    </source>
</evidence>
<feature type="binding site" evidence="17">
    <location>
        <position position="434"/>
    </location>
    <ligand>
        <name>AMP</name>
        <dbReference type="ChEBI" id="CHEBI:456215"/>
    </ligand>
</feature>
<dbReference type="Proteomes" id="UP000824135">
    <property type="component" value="Unassembled WGS sequence"/>
</dbReference>
<keyword evidence="10 17" id="KW-0520">NAD</keyword>
<evidence type="ECO:0000256" key="4">
    <source>
        <dbReference type="ARBA" id="ARBA00009524"/>
    </source>
</evidence>
<evidence type="ECO:0000256" key="16">
    <source>
        <dbReference type="ARBA" id="ARBA00049209"/>
    </source>
</evidence>
<dbReference type="GO" id="GO:0046496">
    <property type="term" value="P:nicotinamide nucleotide metabolic process"/>
    <property type="evidence" value="ECO:0007669"/>
    <property type="project" value="UniProtKB-UniRule"/>
</dbReference>
<feature type="binding site" evidence="17">
    <location>
        <begin position="406"/>
        <end position="410"/>
    </location>
    <ligand>
        <name>AMP</name>
        <dbReference type="ChEBI" id="CHEBI:456215"/>
    </ligand>
</feature>
<comment type="caution">
    <text evidence="22">The sequence shown here is derived from an EMBL/GenBank/DDBJ whole genome shotgun (WGS) entry which is preliminary data.</text>
</comment>
<keyword evidence="6 17" id="KW-0547">Nucleotide-binding</keyword>
<feature type="binding site" evidence="18">
    <location>
        <begin position="60"/>
        <end position="64"/>
    </location>
    <ligand>
        <name>(6S)-NADPHX</name>
        <dbReference type="ChEBI" id="CHEBI:64076"/>
    </ligand>
</feature>
<keyword evidence="5 18" id="KW-0479">Metal-binding</keyword>
<dbReference type="EC" id="5.1.99.6" evidence="19"/>
<comment type="cofactor">
    <cofactor evidence="17">
        <name>Mg(2+)</name>
        <dbReference type="ChEBI" id="CHEBI:18420"/>
    </cofactor>
</comment>
<dbReference type="Pfam" id="PF01256">
    <property type="entry name" value="Carb_kinase"/>
    <property type="match status" value="1"/>
</dbReference>
<evidence type="ECO:0000256" key="15">
    <source>
        <dbReference type="ARBA" id="ARBA00048238"/>
    </source>
</evidence>
<evidence type="ECO:0000256" key="2">
    <source>
        <dbReference type="ARBA" id="ARBA00000909"/>
    </source>
</evidence>
<comment type="catalytic activity">
    <reaction evidence="2 18 19">
        <text>(6R)-NADPHX = (6S)-NADPHX</text>
        <dbReference type="Rhea" id="RHEA:32227"/>
        <dbReference type="ChEBI" id="CHEBI:64076"/>
        <dbReference type="ChEBI" id="CHEBI:64077"/>
        <dbReference type="EC" id="5.1.99.6"/>
    </reaction>
</comment>
<dbReference type="InterPro" id="IPR004443">
    <property type="entry name" value="YjeF_N_dom"/>
</dbReference>
<evidence type="ECO:0000256" key="14">
    <source>
        <dbReference type="ARBA" id="ARBA00025153"/>
    </source>
</evidence>
<feature type="domain" description="YjeF C-terminal" evidence="20">
    <location>
        <begin position="213"/>
        <end position="494"/>
    </location>
</feature>
<evidence type="ECO:0000256" key="1">
    <source>
        <dbReference type="ARBA" id="ARBA00000013"/>
    </source>
</evidence>
<comment type="cofactor">
    <cofactor evidence="18 19">
        <name>K(+)</name>
        <dbReference type="ChEBI" id="CHEBI:29103"/>
    </cofactor>
    <text evidence="18 19">Binds 1 potassium ion per subunit.</text>
</comment>
<proteinExistence type="inferred from homology"/>
<evidence type="ECO:0000256" key="5">
    <source>
        <dbReference type="ARBA" id="ARBA00022723"/>
    </source>
</evidence>
<dbReference type="Gene3D" id="3.40.1190.20">
    <property type="match status" value="1"/>
</dbReference>
<comment type="similarity">
    <text evidence="4 19">In the C-terminal section; belongs to the NnrD/CARKD family.</text>
</comment>
<feature type="binding site" evidence="17">
    <location>
        <position position="248"/>
    </location>
    <ligand>
        <name>(6S)-NADPHX</name>
        <dbReference type="ChEBI" id="CHEBI:64076"/>
    </ligand>
</feature>
<evidence type="ECO:0000256" key="11">
    <source>
        <dbReference type="ARBA" id="ARBA00023235"/>
    </source>
</evidence>
<evidence type="ECO:0000259" key="20">
    <source>
        <dbReference type="PROSITE" id="PS51383"/>
    </source>
</evidence>
<dbReference type="GO" id="GO:0052856">
    <property type="term" value="F:NAD(P)HX epimerase activity"/>
    <property type="evidence" value="ECO:0007669"/>
    <property type="project" value="UniProtKB-UniRule"/>
</dbReference>
<dbReference type="InterPro" id="IPR029056">
    <property type="entry name" value="Ribokinase-like"/>
</dbReference>
<dbReference type="SUPFAM" id="SSF64153">
    <property type="entry name" value="YjeF N-terminal domain-like"/>
    <property type="match status" value="1"/>
</dbReference>
<protein>
    <recommendedName>
        <fullName evidence="19">Bifunctional NAD(P)H-hydrate repair enzyme</fullName>
    </recommendedName>
    <alternativeName>
        <fullName evidence="19">Nicotinamide nucleotide repair protein</fullName>
    </alternativeName>
    <domain>
        <recommendedName>
            <fullName evidence="19">ADP-dependent (S)-NAD(P)H-hydrate dehydratase</fullName>
            <ecNumber evidence="19">4.2.1.136</ecNumber>
        </recommendedName>
        <alternativeName>
            <fullName evidence="19">ADP-dependent NAD(P)HX dehydratase</fullName>
        </alternativeName>
    </domain>
    <domain>
        <recommendedName>
            <fullName evidence="19">NAD(P)H-hydrate epimerase</fullName>
            <ecNumber evidence="19">5.1.99.6</ecNumber>
        </recommendedName>
    </domain>
</protein>
<dbReference type="NCBIfam" id="TIGR00197">
    <property type="entry name" value="yjeF_nterm"/>
    <property type="match status" value="1"/>
</dbReference>
<comment type="similarity">
    <text evidence="3 19">In the N-terminal section; belongs to the NnrE/AIBP family.</text>
</comment>
<dbReference type="SUPFAM" id="SSF53613">
    <property type="entry name" value="Ribokinase-like"/>
    <property type="match status" value="1"/>
</dbReference>
<evidence type="ECO:0000256" key="19">
    <source>
        <dbReference type="PIRNR" id="PIRNR017184"/>
    </source>
</evidence>
<dbReference type="EMBL" id="DXCO01000015">
    <property type="protein sequence ID" value="HIY77787.1"/>
    <property type="molecule type" value="Genomic_DNA"/>
</dbReference>
<reference evidence="22" key="1">
    <citation type="journal article" date="2021" name="PeerJ">
        <title>Extensive microbial diversity within the chicken gut microbiome revealed by metagenomics and culture.</title>
        <authorList>
            <person name="Gilroy R."/>
            <person name="Ravi A."/>
            <person name="Getino M."/>
            <person name="Pursley I."/>
            <person name="Horton D.L."/>
            <person name="Alikhan N.F."/>
            <person name="Baker D."/>
            <person name="Gharbi K."/>
            <person name="Hall N."/>
            <person name="Watson M."/>
            <person name="Adriaenssens E.M."/>
            <person name="Foster-Nyarko E."/>
            <person name="Jarju S."/>
            <person name="Secka A."/>
            <person name="Antonio M."/>
            <person name="Oren A."/>
            <person name="Chaudhuri R.R."/>
            <person name="La Ragione R."/>
            <person name="Hildebrand F."/>
            <person name="Pallen M.J."/>
        </authorList>
    </citation>
    <scope>NUCLEOTIDE SEQUENCE</scope>
    <source>
        <strain evidence="22">CHK199-9574</strain>
    </source>
</reference>
<dbReference type="InterPro" id="IPR000631">
    <property type="entry name" value="CARKD"/>
</dbReference>
<dbReference type="GO" id="GO:0046872">
    <property type="term" value="F:metal ion binding"/>
    <property type="evidence" value="ECO:0007669"/>
    <property type="project" value="UniProtKB-UniRule"/>
</dbReference>
<dbReference type="NCBIfam" id="TIGR00196">
    <property type="entry name" value="yjeF_cterm"/>
    <property type="match status" value="1"/>
</dbReference>
<dbReference type="PROSITE" id="PS51383">
    <property type="entry name" value="YJEF_C_3"/>
    <property type="match status" value="1"/>
</dbReference>
<comment type="function">
    <text evidence="17">Catalyzes the dehydration of the S-form of NAD(P)HX at the expense of ADP, which is converted to AMP. Together with NAD(P)HX epimerase, which catalyzes the epimerization of the S- and R-forms, the enzyme allows the repair of both epimers of NAD(P)HX, a damaged form of NAD(P)H that is a result of enzymatic or heat-dependent hydration.</text>
</comment>
<feature type="binding site" evidence="17">
    <location>
        <position position="435"/>
    </location>
    <ligand>
        <name>(6S)-NADPHX</name>
        <dbReference type="ChEBI" id="CHEBI:64076"/>
    </ligand>
</feature>
<dbReference type="CDD" id="cd01171">
    <property type="entry name" value="YXKO-related"/>
    <property type="match status" value="1"/>
</dbReference>
<organism evidence="22 23">
    <name type="scientific">Candidatus Borkfalkia excrementavium</name>
    <dbReference type="NCBI Taxonomy" id="2838505"/>
    <lineage>
        <taxon>Bacteria</taxon>
        <taxon>Bacillati</taxon>
        <taxon>Bacillota</taxon>
        <taxon>Clostridia</taxon>
        <taxon>Christensenellales</taxon>
        <taxon>Christensenellaceae</taxon>
        <taxon>Candidatus Borkfalkia</taxon>
    </lineage>
</organism>
<comment type="catalytic activity">
    <reaction evidence="1 18 19">
        <text>(6R)-NADHX = (6S)-NADHX</text>
        <dbReference type="Rhea" id="RHEA:32215"/>
        <dbReference type="ChEBI" id="CHEBI:64074"/>
        <dbReference type="ChEBI" id="CHEBI:64075"/>
        <dbReference type="EC" id="5.1.99.6"/>
    </reaction>
</comment>
<keyword evidence="13" id="KW-0511">Multifunctional enzyme</keyword>
<feature type="binding site" evidence="18">
    <location>
        <position position="117"/>
    </location>
    <ligand>
        <name>K(+)</name>
        <dbReference type="ChEBI" id="CHEBI:29103"/>
    </ligand>
</feature>
<dbReference type="Pfam" id="PF03853">
    <property type="entry name" value="YjeF_N"/>
    <property type="match status" value="1"/>
</dbReference>
<dbReference type="PANTHER" id="PTHR12592">
    <property type="entry name" value="ATP-DEPENDENT (S)-NAD(P)H-HYDRATE DEHYDRATASE FAMILY MEMBER"/>
    <property type="match status" value="1"/>
</dbReference>
<feature type="binding site" evidence="17">
    <location>
        <position position="369"/>
    </location>
    <ligand>
        <name>(6S)-NADPHX</name>
        <dbReference type="ChEBI" id="CHEBI:64076"/>
    </ligand>
</feature>
<evidence type="ECO:0000256" key="13">
    <source>
        <dbReference type="ARBA" id="ARBA00023268"/>
    </source>
</evidence>
<accession>A0A9D1Z856</accession>
<evidence type="ECO:0000256" key="18">
    <source>
        <dbReference type="HAMAP-Rule" id="MF_01966"/>
    </source>
</evidence>
<feature type="binding site" evidence="18">
    <location>
        <position position="153"/>
    </location>
    <ligand>
        <name>K(+)</name>
        <dbReference type="ChEBI" id="CHEBI:29103"/>
    </ligand>
</feature>
<evidence type="ECO:0000256" key="6">
    <source>
        <dbReference type="ARBA" id="ARBA00022741"/>
    </source>
</evidence>
<dbReference type="InterPro" id="IPR036652">
    <property type="entry name" value="YjeF_N_dom_sf"/>
</dbReference>
<dbReference type="HAMAP" id="MF_01966">
    <property type="entry name" value="NADHX_epimerase"/>
    <property type="match status" value="1"/>
</dbReference>
<feature type="binding site" evidence="17">
    <location>
        <position position="317"/>
    </location>
    <ligand>
        <name>(6S)-NADPHX</name>
        <dbReference type="ChEBI" id="CHEBI:64076"/>
    </ligand>
</feature>
<evidence type="ECO:0000256" key="17">
    <source>
        <dbReference type="HAMAP-Rule" id="MF_01965"/>
    </source>
</evidence>
<dbReference type="InterPro" id="IPR030677">
    <property type="entry name" value="Nnr"/>
</dbReference>
<name>A0A9D1Z856_9FIRM</name>
<reference evidence="22" key="2">
    <citation type="submission" date="2021-04" db="EMBL/GenBank/DDBJ databases">
        <authorList>
            <person name="Gilroy R."/>
        </authorList>
    </citation>
    <scope>NUCLEOTIDE SEQUENCE</scope>
    <source>
        <strain evidence="22">CHK199-9574</strain>
    </source>
</reference>
<dbReference type="Gene3D" id="3.40.50.10260">
    <property type="entry name" value="YjeF N-terminal domain"/>
    <property type="match status" value="1"/>
</dbReference>
<evidence type="ECO:0000256" key="12">
    <source>
        <dbReference type="ARBA" id="ARBA00023239"/>
    </source>
</evidence>
<evidence type="ECO:0000256" key="8">
    <source>
        <dbReference type="ARBA" id="ARBA00022857"/>
    </source>
</evidence>
<comment type="catalytic activity">
    <reaction evidence="16 17 19">
        <text>(6S)-NADPHX + ADP = AMP + phosphate + NADPH + H(+)</text>
        <dbReference type="Rhea" id="RHEA:32235"/>
        <dbReference type="ChEBI" id="CHEBI:15378"/>
        <dbReference type="ChEBI" id="CHEBI:43474"/>
        <dbReference type="ChEBI" id="CHEBI:57783"/>
        <dbReference type="ChEBI" id="CHEBI:64076"/>
        <dbReference type="ChEBI" id="CHEBI:456215"/>
        <dbReference type="ChEBI" id="CHEBI:456216"/>
        <dbReference type="EC" id="4.2.1.136"/>
    </reaction>
</comment>
<dbReference type="HAMAP" id="MF_01965">
    <property type="entry name" value="NADHX_dehydratase"/>
    <property type="match status" value="1"/>
</dbReference>
<evidence type="ECO:0000313" key="23">
    <source>
        <dbReference type="Proteomes" id="UP000824135"/>
    </source>
</evidence>
<feature type="binding site" evidence="18">
    <location>
        <begin position="121"/>
        <end position="127"/>
    </location>
    <ligand>
        <name>(6S)-NADPHX</name>
        <dbReference type="ChEBI" id="CHEBI:64076"/>
    </ligand>
</feature>
<dbReference type="PIRSF" id="PIRSF017184">
    <property type="entry name" value="Nnr"/>
    <property type="match status" value="1"/>
</dbReference>
<dbReference type="PANTHER" id="PTHR12592:SF0">
    <property type="entry name" value="ATP-DEPENDENT (S)-NAD(P)H-HYDRATE DEHYDRATASE"/>
    <property type="match status" value="1"/>
</dbReference>